<dbReference type="AlphaFoldDB" id="A0A9P5SGP2"/>
<accession>A0A9P5SGP2</accession>
<evidence type="ECO:0000313" key="3">
    <source>
        <dbReference type="Proteomes" id="UP000696485"/>
    </source>
</evidence>
<gene>
    <name evidence="2" type="ORF">BG006_007896</name>
</gene>
<dbReference type="Pfam" id="PF01926">
    <property type="entry name" value="MMR_HSR1"/>
    <property type="match status" value="1"/>
</dbReference>
<organism evidence="2 3">
    <name type="scientific">Podila minutissima</name>
    <dbReference type="NCBI Taxonomy" id="64525"/>
    <lineage>
        <taxon>Eukaryota</taxon>
        <taxon>Fungi</taxon>
        <taxon>Fungi incertae sedis</taxon>
        <taxon>Mucoromycota</taxon>
        <taxon>Mortierellomycotina</taxon>
        <taxon>Mortierellomycetes</taxon>
        <taxon>Mortierellales</taxon>
        <taxon>Mortierellaceae</taxon>
        <taxon>Podila</taxon>
    </lineage>
</organism>
<reference evidence="2" key="1">
    <citation type="journal article" date="2020" name="Fungal Divers.">
        <title>Resolving the Mortierellaceae phylogeny through synthesis of multi-gene phylogenetics and phylogenomics.</title>
        <authorList>
            <person name="Vandepol N."/>
            <person name="Liber J."/>
            <person name="Desiro A."/>
            <person name="Na H."/>
            <person name="Kennedy M."/>
            <person name="Barry K."/>
            <person name="Grigoriev I.V."/>
            <person name="Miller A.N."/>
            <person name="O'Donnell K."/>
            <person name="Stajich J.E."/>
            <person name="Bonito G."/>
        </authorList>
    </citation>
    <scope>NUCLEOTIDE SEQUENCE</scope>
    <source>
        <strain evidence="2">NVP1</strain>
    </source>
</reference>
<dbReference type="EMBL" id="JAAAUY010000513">
    <property type="protein sequence ID" value="KAF9329007.1"/>
    <property type="molecule type" value="Genomic_DNA"/>
</dbReference>
<sequence length="385" mass="42381">MAYDIFFLGEIQSGKSTLIEHLRQYADPNYNINKDNIGDGIFTLTKDVTTITIHTDLPSYFVTNKAGGQVDHRNFLIGDQEAYKDELNERKKYRLERGEPNFTMATFILIDTPGLNDTSMFYENNIAVIFKAQEFIESVNLAVITNTLRELLAMAKLNQPVRIGTRIGQNPDHNTESHSPWALSCLRRKIVLVGDKGAGKSTLAAMLTQGDLANSAFAPNNTSADSMAVASVHTGRDWTVVNTYGLHGLESRGVHGADRAIRTLKRALLEARSGCQYLAFVVKAEKIFGNGDGEGSYNGDYHGDGSAPGADKVDTVAEEDEDGDILCLFKLFCKTFAGAKRRIVGVVTHCADHTGWLDRHARQVRGTLGSYPWCAATLSVTLRIR</sequence>
<evidence type="ECO:0000313" key="2">
    <source>
        <dbReference type="EMBL" id="KAF9329007.1"/>
    </source>
</evidence>
<dbReference type="Gene3D" id="3.40.50.300">
    <property type="entry name" value="P-loop containing nucleotide triphosphate hydrolases"/>
    <property type="match status" value="2"/>
</dbReference>
<dbReference type="InterPro" id="IPR006073">
    <property type="entry name" value="GTP-bd"/>
</dbReference>
<proteinExistence type="predicted"/>
<dbReference type="InterPro" id="IPR027417">
    <property type="entry name" value="P-loop_NTPase"/>
</dbReference>
<evidence type="ECO:0000259" key="1">
    <source>
        <dbReference type="Pfam" id="PF01926"/>
    </source>
</evidence>
<name>A0A9P5SGP2_9FUNG</name>
<dbReference type="Proteomes" id="UP000696485">
    <property type="component" value="Unassembled WGS sequence"/>
</dbReference>
<feature type="domain" description="G" evidence="1">
    <location>
        <begin position="189"/>
        <end position="286"/>
    </location>
</feature>
<protein>
    <recommendedName>
        <fullName evidence="1">G domain-containing protein</fullName>
    </recommendedName>
</protein>
<dbReference type="GO" id="GO:0005525">
    <property type="term" value="F:GTP binding"/>
    <property type="evidence" value="ECO:0007669"/>
    <property type="project" value="InterPro"/>
</dbReference>
<keyword evidence="3" id="KW-1185">Reference proteome</keyword>
<comment type="caution">
    <text evidence="2">The sequence shown here is derived from an EMBL/GenBank/DDBJ whole genome shotgun (WGS) entry which is preliminary data.</text>
</comment>
<dbReference type="SUPFAM" id="SSF52540">
    <property type="entry name" value="P-loop containing nucleoside triphosphate hydrolases"/>
    <property type="match status" value="2"/>
</dbReference>